<dbReference type="Gene3D" id="3.20.20.70">
    <property type="entry name" value="Aldolase class I"/>
    <property type="match status" value="1"/>
</dbReference>
<evidence type="ECO:0000256" key="2">
    <source>
        <dbReference type="ARBA" id="ARBA00022630"/>
    </source>
</evidence>
<evidence type="ECO:0000256" key="4">
    <source>
        <dbReference type="ARBA" id="ARBA00022857"/>
    </source>
</evidence>
<keyword evidence="2" id="KW-0285">Flavoprotein</keyword>
<keyword evidence="4" id="KW-0521">NADP</keyword>
<keyword evidence="5" id="KW-0560">Oxidoreductase</keyword>
<dbReference type="GO" id="GO:0050661">
    <property type="term" value="F:NADP binding"/>
    <property type="evidence" value="ECO:0007669"/>
    <property type="project" value="InterPro"/>
</dbReference>
<proteinExistence type="predicted"/>
<dbReference type="InterPro" id="IPR001155">
    <property type="entry name" value="OxRdtase_FMN_N"/>
</dbReference>
<evidence type="ECO:0000256" key="1">
    <source>
        <dbReference type="ARBA" id="ARBA00001917"/>
    </source>
</evidence>
<evidence type="ECO:0000313" key="7">
    <source>
        <dbReference type="Proteomes" id="UP000502831"/>
    </source>
</evidence>
<evidence type="ECO:0000313" key="6">
    <source>
        <dbReference type="EMBL" id="QIR76685.2"/>
    </source>
</evidence>
<evidence type="ECO:0000256" key="5">
    <source>
        <dbReference type="ARBA" id="ARBA00023002"/>
    </source>
</evidence>
<dbReference type="GO" id="GO:0010181">
    <property type="term" value="F:FMN binding"/>
    <property type="evidence" value="ECO:0007669"/>
    <property type="project" value="InterPro"/>
</dbReference>
<accession>A0A858KFN9</accession>
<dbReference type="EMBL" id="CP039734">
    <property type="protein sequence ID" value="QIR76685.2"/>
    <property type="molecule type" value="Genomic_DNA"/>
</dbReference>
<reference evidence="6 7" key="1">
    <citation type="journal article" date="2017" name="Environ. Sci. Technol.">
        <title>Organohalide Respiration with Chlorinated Ethenes under Low pH Conditions.</title>
        <authorList>
            <person name="Yang Y."/>
            <person name="Capiro N.L."/>
            <person name="Marcet T.F."/>
            <person name="Yan J."/>
            <person name="Pennell K.D."/>
            <person name="Loffler F.E."/>
        </authorList>
    </citation>
    <scope>NUCLEOTIDE SEQUENCE [LARGE SCALE GENOMIC DNA]</scope>
    <source>
        <strain evidence="6 7">ACSDCE</strain>
    </source>
</reference>
<evidence type="ECO:0000256" key="3">
    <source>
        <dbReference type="ARBA" id="ARBA00022643"/>
    </source>
</evidence>
<dbReference type="Pfam" id="PF00724">
    <property type="entry name" value="Oxidored_FMN"/>
    <property type="match status" value="1"/>
</dbReference>
<name>A0A858KFN9_9BACT</name>
<dbReference type="PANTHER" id="PTHR43303:SF4">
    <property type="entry name" value="NADPH DEHYDROGENASE C23G7.10C-RELATED"/>
    <property type="match status" value="1"/>
</dbReference>
<dbReference type="PANTHER" id="PTHR43303">
    <property type="entry name" value="NADPH DEHYDROGENASE C23G7.10C-RELATED"/>
    <property type="match status" value="1"/>
</dbReference>
<sequence>MVSLLLSPYEENGIFLKNRVVMPPMCMYKAESDGEVTPFHLVHYTTRAMGGVGLIIVEATAVEARGRISEADLGLWDDAQVPGHQQLVHLCHEYGAKMGIQLAHAGRKSLCASSTPVAPSPLAFSESNGYKLPHELSLAELEGIKKHFVQAALRATYAGYEFLELHAAHGYLLCEFLSPLTNQRTDQYGGSVENRCAFVIEVAQAILDATETVPLFVRISADEWMEKGWNIEESIYLAKKLQSMGVAMIHVSAGGNNEAQNMPPLVPLVPLYQAAYAKVIRESVGIPTIAVGLITTAAEGEKLLQGGFCDLVAYGRELLRNPNFVFYAAKEEGKKALIEPSYVRAF</sequence>
<dbReference type="SUPFAM" id="SSF51395">
    <property type="entry name" value="FMN-linked oxidoreductases"/>
    <property type="match status" value="1"/>
</dbReference>
<dbReference type="AlphaFoldDB" id="A0A858KFN9"/>
<gene>
    <name evidence="6" type="ORF">FA584_10960</name>
</gene>
<dbReference type="InterPro" id="IPR044152">
    <property type="entry name" value="YqjM-like"/>
</dbReference>
<dbReference type="InterPro" id="IPR013785">
    <property type="entry name" value="Aldolase_TIM"/>
</dbReference>
<comment type="cofactor">
    <cofactor evidence="1">
        <name>FMN</name>
        <dbReference type="ChEBI" id="CHEBI:58210"/>
    </cofactor>
</comment>
<dbReference type="Proteomes" id="UP000502831">
    <property type="component" value="Chromosome"/>
</dbReference>
<keyword evidence="3" id="KW-0288">FMN</keyword>
<protein>
    <submittedName>
        <fullName evidence="6">NADH:flavin oxidoreductase/NADH oxidase</fullName>
    </submittedName>
</protein>
<dbReference type="RefSeq" id="WP_167750691.1">
    <property type="nucleotide sequence ID" value="NZ_CP039734.2"/>
</dbReference>
<dbReference type="GO" id="GO:0003959">
    <property type="term" value="F:NADPH dehydrogenase activity"/>
    <property type="evidence" value="ECO:0007669"/>
    <property type="project" value="InterPro"/>
</dbReference>
<dbReference type="CDD" id="cd02932">
    <property type="entry name" value="OYE_YqiM_FMN"/>
    <property type="match status" value="1"/>
</dbReference>
<organism evidence="6 7">
    <name type="scientific">Sulfurospirillum diekertiae</name>
    <dbReference type="NCBI Taxonomy" id="1854492"/>
    <lineage>
        <taxon>Bacteria</taxon>
        <taxon>Pseudomonadati</taxon>
        <taxon>Campylobacterota</taxon>
        <taxon>Epsilonproteobacteria</taxon>
        <taxon>Campylobacterales</taxon>
        <taxon>Sulfurospirillaceae</taxon>
        <taxon>Sulfurospirillum</taxon>
    </lineage>
</organism>